<dbReference type="Proteomes" id="UP000183028">
    <property type="component" value="Unassembled WGS sequence"/>
</dbReference>
<proteinExistence type="predicted"/>
<dbReference type="RefSeq" id="WP_074731987.1">
    <property type="nucleotide sequence ID" value="NZ_FNYK01000022.1"/>
</dbReference>
<accession>A0A1H6T7N4</accession>
<dbReference type="InterPro" id="IPR009006">
    <property type="entry name" value="Ala_racemase/Decarboxylase_C"/>
</dbReference>
<dbReference type="STRING" id="322505.SAMN04487836_12921"/>
<dbReference type="OrthoDB" id="9802241at2"/>
<keyword evidence="2" id="KW-0663">Pyridoxal phosphate</keyword>
<dbReference type="GO" id="GO:0008836">
    <property type="term" value="F:diaminopimelate decarboxylase activity"/>
    <property type="evidence" value="ECO:0007669"/>
    <property type="project" value="TreeGrafter"/>
</dbReference>
<evidence type="ECO:0000313" key="4">
    <source>
        <dbReference type="EMBL" id="SEI76103.1"/>
    </source>
</evidence>
<reference evidence="5" key="1">
    <citation type="submission" date="2016-10" db="EMBL/GenBank/DDBJ databases">
        <authorList>
            <person name="Varghese N."/>
        </authorList>
    </citation>
    <scope>NUCLEOTIDE SEQUENCE [LARGE SCALE GENOMIC DNA]</scope>
    <source>
        <strain evidence="5">DSM 20406</strain>
    </source>
</reference>
<dbReference type="Gene3D" id="2.40.37.10">
    <property type="entry name" value="Lyase, Ornithine Decarboxylase, Chain A, domain 1"/>
    <property type="match status" value="1"/>
</dbReference>
<dbReference type="Gene3D" id="3.20.20.10">
    <property type="entry name" value="Alanine racemase"/>
    <property type="match status" value="1"/>
</dbReference>
<dbReference type="SUPFAM" id="SSF50621">
    <property type="entry name" value="Alanine racemase C-terminal domain-like"/>
    <property type="match status" value="1"/>
</dbReference>
<dbReference type="PANTHER" id="PTHR43727">
    <property type="entry name" value="DIAMINOPIMELATE DECARBOXYLASE"/>
    <property type="match status" value="1"/>
</dbReference>
<dbReference type="PANTHER" id="PTHR43727:SF2">
    <property type="entry name" value="GROUP IV DECARBOXYLASE"/>
    <property type="match status" value="1"/>
</dbReference>
<evidence type="ECO:0000259" key="3">
    <source>
        <dbReference type="Pfam" id="PF00278"/>
    </source>
</evidence>
<evidence type="ECO:0000313" key="5">
    <source>
        <dbReference type="Proteomes" id="UP000183028"/>
    </source>
</evidence>
<dbReference type="AlphaFoldDB" id="A0A1H6T7N4"/>
<comment type="cofactor">
    <cofactor evidence="1">
        <name>pyridoxal 5'-phosphate</name>
        <dbReference type="ChEBI" id="CHEBI:597326"/>
    </cofactor>
</comment>
<gene>
    <name evidence="4" type="ORF">SAMN04487834_102217</name>
</gene>
<keyword evidence="5" id="KW-1185">Reference proteome</keyword>
<organism evidence="4 5">
    <name type="scientific">Sharpea azabuensis</name>
    <dbReference type="NCBI Taxonomy" id="322505"/>
    <lineage>
        <taxon>Bacteria</taxon>
        <taxon>Bacillati</taxon>
        <taxon>Bacillota</taxon>
        <taxon>Erysipelotrichia</taxon>
        <taxon>Erysipelotrichales</taxon>
        <taxon>Coprobacillaceae</taxon>
        <taxon>Sharpea</taxon>
    </lineage>
</organism>
<dbReference type="GO" id="GO:0009089">
    <property type="term" value="P:lysine biosynthetic process via diaminopimelate"/>
    <property type="evidence" value="ECO:0007669"/>
    <property type="project" value="TreeGrafter"/>
</dbReference>
<feature type="domain" description="Orn/DAP/Arg decarboxylase 2 C-terminal" evidence="3">
    <location>
        <begin position="81"/>
        <end position="328"/>
    </location>
</feature>
<name>A0A1H6T7N4_9FIRM</name>
<evidence type="ECO:0000256" key="1">
    <source>
        <dbReference type="ARBA" id="ARBA00001933"/>
    </source>
</evidence>
<dbReference type="EMBL" id="FNYK01000022">
    <property type="protein sequence ID" value="SEI76103.1"/>
    <property type="molecule type" value="Genomic_DNA"/>
</dbReference>
<protein>
    <submittedName>
        <fullName evidence="4">Diaminopimelate decarboxylase</fullName>
    </submittedName>
</protein>
<dbReference type="eggNOG" id="COG0019">
    <property type="taxonomic scope" value="Bacteria"/>
</dbReference>
<dbReference type="SUPFAM" id="SSF51419">
    <property type="entry name" value="PLP-binding barrel"/>
    <property type="match status" value="1"/>
</dbReference>
<dbReference type="InterPro" id="IPR029066">
    <property type="entry name" value="PLP-binding_barrel"/>
</dbReference>
<dbReference type="Pfam" id="PF00278">
    <property type="entry name" value="Orn_DAP_Arg_deC"/>
    <property type="match status" value="1"/>
</dbReference>
<dbReference type="InterPro" id="IPR022643">
    <property type="entry name" value="De-COase2_C"/>
</dbReference>
<sequence>MPIEDIVKTYHTPFYLFDEDILQKRIDYLHQHLTNGELVYAIKANGFLTPYVKVARYEICSYGEFCIAKKSGIPYDHMVISGVNKDEEFLEAIATKNVLRVTIESLHQYDAVIALARKYQTHYHLLLRLTSGNQFGMSEEDIKAILQRKDEEVTIEGLEYFSGTQKRSLKKIKKEIDYLKNFINELAYPFTEVEYGPGLPVHYFHEEFDEESYLDELNDMLSFDLPLYLESGRSIVASCGQYVTSVKDFKTNKEGNFAIIDGGIHQLVYYGGMMGMKNPVYEHLPHREGEEKMWTICGSLCTTNDLVVRAMPLKSLEVGDLIVFKNTGAYSITEGIALFLSRDLPAVLLKRKNGIKKLRDHTYTWSLNMEEK</sequence>
<evidence type="ECO:0000256" key="2">
    <source>
        <dbReference type="ARBA" id="ARBA00022898"/>
    </source>
</evidence>